<sequence length="397" mass="44292">MSRQIGHRPSHANLLRDVSTSAVPLSRSRLDAIVVPAARPSSALQNIIDLSVTLSVPLVILCSRQTNVAQVAERVDKTLGACALVVEVPIGYELPGRRHLTSSAAFQEASAGRSSDLSLKRNLGLLLGRLLGWNKLLFVDDDISQLRPVDVRRLTSLLDRHPIASMATREFPDNSVVCHARRLAGFEQDIFVGGAVLGVQLKHPELSFFPDIYNEDWFFFARRAAERSLPKAGEVRQLEYLPYDDRERAAREEFGDLLAEGLYALFESTRAWGFDDQMALAAKPSYWSAFRDVRLAMIHETLDKLARERFDPEVASAEEALRRAEKQASGIGADLCVGYLEAWLEDTHGWQEALKDLRPVGNERNALSDLSLTNWISCGYGERLSESLPLRQLAQRS</sequence>
<protein>
    <recommendedName>
        <fullName evidence="3">Glycosyltransferase family 2 protein</fullName>
    </recommendedName>
</protein>
<accession>A0A4V2YNS9</accession>
<reference evidence="1 2" key="1">
    <citation type="submission" date="2019-03" db="EMBL/GenBank/DDBJ databases">
        <title>Draft genome sequences of novel Actinobacteria.</title>
        <authorList>
            <person name="Sahin N."/>
            <person name="Ay H."/>
            <person name="Saygin H."/>
        </authorList>
    </citation>
    <scope>NUCLEOTIDE SEQUENCE [LARGE SCALE GENOMIC DNA]</scope>
    <source>
        <strain evidence="1 2">JCM 13523</strain>
    </source>
</reference>
<evidence type="ECO:0008006" key="3">
    <source>
        <dbReference type="Google" id="ProtNLM"/>
    </source>
</evidence>
<dbReference type="EMBL" id="SMKX01000088">
    <property type="protein sequence ID" value="TDD55417.1"/>
    <property type="molecule type" value="Genomic_DNA"/>
</dbReference>
<evidence type="ECO:0000313" key="1">
    <source>
        <dbReference type="EMBL" id="TDD55417.1"/>
    </source>
</evidence>
<name>A0A4V2YNS9_9ACTN</name>
<evidence type="ECO:0000313" key="2">
    <source>
        <dbReference type="Proteomes" id="UP000295124"/>
    </source>
</evidence>
<keyword evidence="2" id="KW-1185">Reference proteome</keyword>
<dbReference type="AlphaFoldDB" id="A0A4V2YNS9"/>
<dbReference type="OrthoDB" id="3211607at2"/>
<gene>
    <name evidence="1" type="ORF">E1263_26055</name>
</gene>
<dbReference type="Proteomes" id="UP000295124">
    <property type="component" value="Unassembled WGS sequence"/>
</dbReference>
<dbReference type="RefSeq" id="WP_132171894.1">
    <property type="nucleotide sequence ID" value="NZ_SMKX01000088.1"/>
</dbReference>
<proteinExistence type="predicted"/>
<comment type="caution">
    <text evidence="1">The sequence shown here is derived from an EMBL/GenBank/DDBJ whole genome shotgun (WGS) entry which is preliminary data.</text>
</comment>
<organism evidence="1 2">
    <name type="scientific">Kribbella antibiotica</name>
    <dbReference type="NCBI Taxonomy" id="190195"/>
    <lineage>
        <taxon>Bacteria</taxon>
        <taxon>Bacillati</taxon>
        <taxon>Actinomycetota</taxon>
        <taxon>Actinomycetes</taxon>
        <taxon>Propionibacteriales</taxon>
        <taxon>Kribbellaceae</taxon>
        <taxon>Kribbella</taxon>
    </lineage>
</organism>